<dbReference type="RefSeq" id="WP_103425388.1">
    <property type="nucleotide sequence ID" value="NZ_CP026309.1"/>
</dbReference>
<sequence>MSLLETIRSAVTFRTATPGFEPGEEFTAYVTGTNESGVVVRIGDSKLHIRDADHALLDEQVRLRVRSFDSASHEGEAELLSVVGAD</sequence>
<organism evidence="2 3">
    <name type="scientific">Salinigranum rubrum</name>
    <dbReference type="NCBI Taxonomy" id="755307"/>
    <lineage>
        <taxon>Archaea</taxon>
        <taxon>Methanobacteriati</taxon>
        <taxon>Methanobacteriota</taxon>
        <taxon>Stenosarchaea group</taxon>
        <taxon>Halobacteria</taxon>
        <taxon>Halobacteriales</taxon>
        <taxon>Haloferacaceae</taxon>
        <taxon>Salinigranum</taxon>
    </lineage>
</organism>
<reference evidence="2 3" key="1">
    <citation type="submission" date="2018-01" db="EMBL/GenBank/DDBJ databases">
        <title>Complete genome sequence of Salinigranum rubrum GX10T, an extremely halophilic archaeon isolated from a marine solar saltern.</title>
        <authorList>
            <person name="Han S."/>
        </authorList>
    </citation>
    <scope>NUCLEOTIDE SEQUENCE [LARGE SCALE GENOMIC DNA]</scope>
    <source>
        <strain evidence="2 3">GX10</strain>
    </source>
</reference>
<dbReference type="Proteomes" id="UP000236584">
    <property type="component" value="Chromosome"/>
</dbReference>
<evidence type="ECO:0000259" key="1">
    <source>
        <dbReference type="Pfam" id="PF24353"/>
    </source>
</evidence>
<dbReference type="GeneID" id="35592145"/>
<evidence type="ECO:0000313" key="3">
    <source>
        <dbReference type="Proteomes" id="UP000236584"/>
    </source>
</evidence>
<accession>A0A2I8VIF8</accession>
<evidence type="ECO:0000313" key="2">
    <source>
        <dbReference type="EMBL" id="AUV81700.1"/>
    </source>
</evidence>
<dbReference type="OrthoDB" id="198699at2157"/>
<protein>
    <recommendedName>
        <fullName evidence="1">DUF7513 domain-containing protein</fullName>
    </recommendedName>
</protein>
<dbReference type="KEGG" id="srub:C2R22_08605"/>
<gene>
    <name evidence="2" type="ORF">C2R22_08605</name>
</gene>
<proteinExistence type="predicted"/>
<name>A0A2I8VIF8_9EURY</name>
<dbReference type="EMBL" id="CP026309">
    <property type="protein sequence ID" value="AUV81700.1"/>
    <property type="molecule type" value="Genomic_DNA"/>
</dbReference>
<dbReference type="InterPro" id="IPR055935">
    <property type="entry name" value="DUF7513"/>
</dbReference>
<keyword evidence="3" id="KW-1185">Reference proteome</keyword>
<dbReference type="AlphaFoldDB" id="A0A2I8VIF8"/>
<feature type="domain" description="DUF7513" evidence="1">
    <location>
        <begin position="1"/>
        <end position="80"/>
    </location>
</feature>
<dbReference type="Pfam" id="PF24353">
    <property type="entry name" value="DUF7513"/>
    <property type="match status" value="1"/>
</dbReference>